<reference evidence="1 2" key="1">
    <citation type="submission" date="2021-06" db="EMBL/GenBank/DDBJ databases">
        <authorList>
            <person name="Kallberg Y."/>
            <person name="Tangrot J."/>
            <person name="Rosling A."/>
        </authorList>
    </citation>
    <scope>NUCLEOTIDE SEQUENCE [LARGE SCALE GENOMIC DNA]</scope>
    <source>
        <strain evidence="1 2">120-4 pot B 10/14</strain>
    </source>
</reference>
<keyword evidence="2" id="KW-1185">Reference proteome</keyword>
<gene>
    <name evidence="1" type="ORF">GMARGA_LOCUS36505</name>
</gene>
<dbReference type="Proteomes" id="UP000789901">
    <property type="component" value="Unassembled WGS sequence"/>
</dbReference>
<evidence type="ECO:0000313" key="2">
    <source>
        <dbReference type="Proteomes" id="UP000789901"/>
    </source>
</evidence>
<protein>
    <submittedName>
        <fullName evidence="1">37745_t:CDS:1</fullName>
    </submittedName>
</protein>
<feature type="non-terminal residue" evidence="1">
    <location>
        <position position="82"/>
    </location>
</feature>
<accession>A0ABN7WXV4</accession>
<proteinExistence type="predicted"/>
<evidence type="ECO:0000313" key="1">
    <source>
        <dbReference type="EMBL" id="CAG8843365.1"/>
    </source>
</evidence>
<dbReference type="SUPFAM" id="SSF53098">
    <property type="entry name" value="Ribonuclease H-like"/>
    <property type="match status" value="1"/>
</dbReference>
<dbReference type="InterPro" id="IPR012337">
    <property type="entry name" value="RNaseH-like_sf"/>
</dbReference>
<feature type="non-terminal residue" evidence="1">
    <location>
        <position position="1"/>
    </location>
</feature>
<name>A0ABN7WXV4_GIGMA</name>
<sequence>WKRMEPSLNLIAADHQLVHQRYPNADIVVISITLDSSLTNHIWNEIRKYLALPLEDHIDPLLWWQMQQKEFPRLCLIARGTL</sequence>
<comment type="caution">
    <text evidence="1">The sequence shown here is derived from an EMBL/GenBank/DDBJ whole genome shotgun (WGS) entry which is preliminary data.</text>
</comment>
<organism evidence="1 2">
    <name type="scientific">Gigaspora margarita</name>
    <dbReference type="NCBI Taxonomy" id="4874"/>
    <lineage>
        <taxon>Eukaryota</taxon>
        <taxon>Fungi</taxon>
        <taxon>Fungi incertae sedis</taxon>
        <taxon>Mucoromycota</taxon>
        <taxon>Glomeromycotina</taxon>
        <taxon>Glomeromycetes</taxon>
        <taxon>Diversisporales</taxon>
        <taxon>Gigasporaceae</taxon>
        <taxon>Gigaspora</taxon>
    </lineage>
</organism>
<dbReference type="EMBL" id="CAJVQB010072188">
    <property type="protein sequence ID" value="CAG8843365.1"/>
    <property type="molecule type" value="Genomic_DNA"/>
</dbReference>